<gene>
    <name evidence="1" type="ORF">Clacol_005737</name>
</gene>
<sequence length="525" mass="60299">MSLLLSIPQELQELIFLCFRTPKDLLHLALTCRELYEKIIPVHLRFVDVSSDLRCSEFWTALNECPKLARRVRKLEVLDDDAYRCALNDGYKSGVRQNISSAVDQTIAASSSDQLTHSIHLFTSCLRFMTNLHFLALKQQMTSDMLHDILSVLHNPSIPLEGLSLNVDIQGYSTSMFSFPQPIVYHHLTSLALTVTDARYIKITETIFDFIVFRCPALTNLSLVSRAFACFCSPRFLKGGNWPSLRRLTLYGWLNLCPNDVISKSDLAISFFQRHPQLESIWIADAYSPKIIEEEAFLCRPAFPSLRSLCLTDCIPIQILDRLQHIEDLEQIPTYKFSQAKSLRSCTFAPRRVADVDILVKAVPRLERLAFTLGGDLLRRTGTPNSSHIPYSPCKAFDEIRQALSQFKHLTHLMVELLCHLPDRIPSLNDFICVIEKLPKLRYFQLAIDGCGPWYIIEREGQFKGSVLRYEKQTDSLFAEYHYQRWGDFFIGITLSMHMERFLVHFFGDCVENHFTNVVTSANQI</sequence>
<dbReference type="SUPFAM" id="SSF52047">
    <property type="entry name" value="RNI-like"/>
    <property type="match status" value="1"/>
</dbReference>
<evidence type="ECO:0000313" key="1">
    <source>
        <dbReference type="EMBL" id="GJJ11504.1"/>
    </source>
</evidence>
<dbReference type="EMBL" id="BPWL01000006">
    <property type="protein sequence ID" value="GJJ11504.1"/>
    <property type="molecule type" value="Genomic_DNA"/>
</dbReference>
<accession>A0AAV5AA68</accession>
<evidence type="ECO:0008006" key="3">
    <source>
        <dbReference type="Google" id="ProtNLM"/>
    </source>
</evidence>
<proteinExistence type="predicted"/>
<reference evidence="1" key="1">
    <citation type="submission" date="2021-10" db="EMBL/GenBank/DDBJ databases">
        <title>De novo Genome Assembly of Clathrus columnatus (Basidiomycota, Fungi) Using Illumina and Nanopore Sequence Data.</title>
        <authorList>
            <person name="Ogiso-Tanaka E."/>
            <person name="Itagaki H."/>
            <person name="Hosoya T."/>
            <person name="Hosaka K."/>
        </authorList>
    </citation>
    <scope>NUCLEOTIDE SEQUENCE</scope>
    <source>
        <strain evidence="1">MO-923</strain>
    </source>
</reference>
<dbReference type="Gene3D" id="3.80.10.10">
    <property type="entry name" value="Ribonuclease Inhibitor"/>
    <property type="match status" value="1"/>
</dbReference>
<dbReference type="InterPro" id="IPR032675">
    <property type="entry name" value="LRR_dom_sf"/>
</dbReference>
<keyword evidence="2" id="KW-1185">Reference proteome</keyword>
<dbReference type="AlphaFoldDB" id="A0AAV5AA68"/>
<evidence type="ECO:0000313" key="2">
    <source>
        <dbReference type="Proteomes" id="UP001050691"/>
    </source>
</evidence>
<protein>
    <recommendedName>
        <fullName evidence="3">F-box domain-containing protein</fullName>
    </recommendedName>
</protein>
<comment type="caution">
    <text evidence="1">The sequence shown here is derived from an EMBL/GenBank/DDBJ whole genome shotgun (WGS) entry which is preliminary data.</text>
</comment>
<name>A0AAV5AA68_9AGAM</name>
<dbReference type="Proteomes" id="UP001050691">
    <property type="component" value="Unassembled WGS sequence"/>
</dbReference>
<organism evidence="1 2">
    <name type="scientific">Clathrus columnatus</name>
    <dbReference type="NCBI Taxonomy" id="1419009"/>
    <lineage>
        <taxon>Eukaryota</taxon>
        <taxon>Fungi</taxon>
        <taxon>Dikarya</taxon>
        <taxon>Basidiomycota</taxon>
        <taxon>Agaricomycotina</taxon>
        <taxon>Agaricomycetes</taxon>
        <taxon>Phallomycetidae</taxon>
        <taxon>Phallales</taxon>
        <taxon>Clathraceae</taxon>
        <taxon>Clathrus</taxon>
    </lineage>
</organism>